<dbReference type="Proteomes" id="UP000305730">
    <property type="component" value="Unassembled WGS sequence"/>
</dbReference>
<dbReference type="AlphaFoldDB" id="A0A5S3XHB1"/>
<dbReference type="RefSeq" id="WP_138598738.1">
    <property type="nucleotide sequence ID" value="NZ_PNCK01000133.1"/>
</dbReference>
<keyword evidence="4" id="KW-1185">Reference proteome</keyword>
<reference evidence="3" key="3">
    <citation type="submission" date="2019-09" db="EMBL/GenBank/DDBJ databases">
        <title>Co-occurence of chitin degradation, pigmentation and bioactivity in marine Pseudoalteromonas.</title>
        <authorList>
            <person name="Sonnenschein E.C."/>
            <person name="Bech P.K."/>
        </authorList>
    </citation>
    <scope>NUCLEOTIDE SEQUENCE</scope>
    <source>
        <strain evidence="3">S2231</strain>
    </source>
</reference>
<keyword evidence="1" id="KW-0732">Signal</keyword>
<organism evidence="3 5">
    <name type="scientific">Pseudoalteromonas citrea</name>
    <dbReference type="NCBI Taxonomy" id="43655"/>
    <lineage>
        <taxon>Bacteria</taxon>
        <taxon>Pseudomonadati</taxon>
        <taxon>Pseudomonadota</taxon>
        <taxon>Gammaproteobacteria</taxon>
        <taxon>Alteromonadales</taxon>
        <taxon>Pseudoalteromonadaceae</taxon>
        <taxon>Pseudoalteromonas</taxon>
    </lineage>
</organism>
<dbReference type="EMBL" id="PNCL01000175">
    <property type="protein sequence ID" value="TMP52386.1"/>
    <property type="molecule type" value="Genomic_DNA"/>
</dbReference>
<evidence type="ECO:0000256" key="1">
    <source>
        <dbReference type="SAM" id="SignalP"/>
    </source>
</evidence>
<dbReference type="EMBL" id="PNCK01000133">
    <property type="protein sequence ID" value="TMP37853.1"/>
    <property type="molecule type" value="Genomic_DNA"/>
</dbReference>
<reference evidence="4 5" key="2">
    <citation type="submission" date="2019-06" db="EMBL/GenBank/DDBJ databases">
        <title>Co-occurence of chitin degradation, pigmentation and bioactivity in marine Pseudoalteromonas.</title>
        <authorList>
            <person name="Sonnenschein E.C."/>
            <person name="Bech P.K."/>
        </authorList>
    </citation>
    <scope>NUCLEOTIDE SEQUENCE [LARGE SCALE GENOMIC DNA]</scope>
    <source>
        <strain evidence="5">S2231</strain>
        <strain evidence="2 4">S2233</strain>
    </source>
</reference>
<comment type="caution">
    <text evidence="3">The sequence shown here is derived from an EMBL/GenBank/DDBJ whole genome shotgun (WGS) entry which is preliminary data.</text>
</comment>
<name>A0A5S3XHB1_9GAMM</name>
<reference evidence="3 5" key="1">
    <citation type="submission" date="2017-12" db="EMBL/GenBank/DDBJ databases">
        <authorList>
            <person name="Paulsen S."/>
            <person name="Gram L.K."/>
        </authorList>
    </citation>
    <scope>NUCLEOTIDE SEQUENCE [LARGE SCALE GENOMIC DNA]</scope>
    <source>
        <strain evidence="3 5">S2231</strain>
        <strain evidence="2">S2233</strain>
    </source>
</reference>
<evidence type="ECO:0000313" key="5">
    <source>
        <dbReference type="Proteomes" id="UP000307706"/>
    </source>
</evidence>
<dbReference type="Proteomes" id="UP000307706">
    <property type="component" value="Unassembled WGS sequence"/>
</dbReference>
<evidence type="ECO:0000313" key="4">
    <source>
        <dbReference type="Proteomes" id="UP000305730"/>
    </source>
</evidence>
<sequence>MKSMFYVALAACGFCAQATQTIYDQDTKANRVSDYQYGPVAQIMVPNTSSISYIESIVTLSSVEAQCNEAALYNDTTNSKIADLTVSFPAVYGNIPTGFAQAEKSIRLSCTQGNDSFIVHHKVPAAPTITWSSDVVASGWADNSCVGRDCPTYPGYFSDVQYSAQILVNNNADDGTCSTINHVGQAPDLLPGYQHSTPINSNHFAPSGKAIYDANGGYLVTRIICQNAGGTTVGVEVWDINQRNTQREVHFHTI</sequence>
<proteinExistence type="predicted"/>
<gene>
    <name evidence="3" type="ORF">CWB96_21780</name>
    <name evidence="2" type="ORF">CWB97_22425</name>
</gene>
<evidence type="ECO:0000313" key="2">
    <source>
        <dbReference type="EMBL" id="TMP37853.1"/>
    </source>
</evidence>
<feature type="signal peptide" evidence="1">
    <location>
        <begin position="1"/>
        <end position="18"/>
    </location>
</feature>
<evidence type="ECO:0000313" key="3">
    <source>
        <dbReference type="EMBL" id="TMP52386.1"/>
    </source>
</evidence>
<accession>A0A5S3XHB1</accession>
<protein>
    <submittedName>
        <fullName evidence="3">Uncharacterized protein</fullName>
    </submittedName>
</protein>
<dbReference type="OrthoDB" id="6307636at2"/>
<feature type="chain" id="PRO_5024410833" evidence="1">
    <location>
        <begin position="19"/>
        <end position="254"/>
    </location>
</feature>